<feature type="non-terminal residue" evidence="1">
    <location>
        <position position="1"/>
    </location>
</feature>
<accession>A0ACA9MXA7</accession>
<sequence>TSLAIAIGVAAAARLAVSGIKHFPKIKAAINRPIERRPKGGFEPKMNKNEAVQILGLR</sequence>
<evidence type="ECO:0000313" key="2">
    <source>
        <dbReference type="Proteomes" id="UP000789525"/>
    </source>
</evidence>
<name>A0ACA9MXA7_9GLOM</name>
<keyword evidence="2" id="KW-1185">Reference proteome</keyword>
<protein>
    <submittedName>
        <fullName evidence="1">6193_t:CDS:1</fullName>
    </submittedName>
</protein>
<gene>
    <name evidence="1" type="ORF">ACOLOM_LOCUS7131</name>
</gene>
<comment type="caution">
    <text evidence="1">The sequence shown here is derived from an EMBL/GenBank/DDBJ whole genome shotgun (WGS) entry which is preliminary data.</text>
</comment>
<proteinExistence type="predicted"/>
<reference evidence="1" key="1">
    <citation type="submission" date="2021-06" db="EMBL/GenBank/DDBJ databases">
        <authorList>
            <person name="Kallberg Y."/>
            <person name="Tangrot J."/>
            <person name="Rosling A."/>
        </authorList>
    </citation>
    <scope>NUCLEOTIDE SEQUENCE</scope>
    <source>
        <strain evidence="1">CL356</strain>
    </source>
</reference>
<dbReference type="Proteomes" id="UP000789525">
    <property type="component" value="Unassembled WGS sequence"/>
</dbReference>
<evidence type="ECO:0000313" key="1">
    <source>
        <dbReference type="EMBL" id="CAG8614722.1"/>
    </source>
</evidence>
<organism evidence="1 2">
    <name type="scientific">Acaulospora colombiana</name>
    <dbReference type="NCBI Taxonomy" id="27376"/>
    <lineage>
        <taxon>Eukaryota</taxon>
        <taxon>Fungi</taxon>
        <taxon>Fungi incertae sedis</taxon>
        <taxon>Mucoromycota</taxon>
        <taxon>Glomeromycotina</taxon>
        <taxon>Glomeromycetes</taxon>
        <taxon>Diversisporales</taxon>
        <taxon>Acaulosporaceae</taxon>
        <taxon>Acaulospora</taxon>
    </lineage>
</organism>
<dbReference type="EMBL" id="CAJVPT010015869">
    <property type="protein sequence ID" value="CAG8614722.1"/>
    <property type="molecule type" value="Genomic_DNA"/>
</dbReference>